<name>A0A1R4GY42_9GAMM</name>
<protein>
    <submittedName>
        <fullName evidence="1">Lipopolysaccharide core biosynthesis protein</fullName>
    </submittedName>
</protein>
<dbReference type="OrthoDB" id="9177936at2"/>
<sequence>MLTPKHIDIKTSNGSYSIKTFDKQNMSQNLKALSVNIFASGPSIANLKFEDDLLSSPSILVNGSLTITAEHDFTNIVAYVISDERFIKHNAEILEHFYTGQPLYITKPVIEAIAVNLPHLIEKHQHSITIIYPVDRPIVSTDKVGFLNSLPLIKKIGNKKLSLADFKDHPDFVIDTSGYPKPIGVSLNIEQGFVEAGTVAFVAAQLAYTLGANQINLYGIDLINSNQPRFYEKQDNAAPCKLDKAITDRIVPSFDLLGRVYGEHGVNVKNHSPVSKDLFNNI</sequence>
<keyword evidence="2" id="KW-1185">Reference proteome</keyword>
<evidence type="ECO:0000313" key="1">
    <source>
        <dbReference type="EMBL" id="SJM73126.1"/>
    </source>
</evidence>
<proteinExistence type="predicted"/>
<dbReference type="EMBL" id="FUGE01000267">
    <property type="protein sequence ID" value="SJM73126.1"/>
    <property type="molecule type" value="Genomic_DNA"/>
</dbReference>
<reference evidence="1 2" key="1">
    <citation type="submission" date="2017-02" db="EMBL/GenBank/DDBJ databases">
        <authorList>
            <person name="Peterson S.W."/>
        </authorList>
    </citation>
    <scope>NUCLEOTIDE SEQUENCE [LARGE SCALE GENOMIC DNA]</scope>
    <source>
        <strain evidence="1">Psychrobacter_piechaudii</strain>
    </source>
</reference>
<dbReference type="STRING" id="1945521.A1232T_02332"/>
<evidence type="ECO:0000313" key="2">
    <source>
        <dbReference type="Proteomes" id="UP000188357"/>
    </source>
</evidence>
<accession>A0A1R4GY42</accession>
<dbReference type="AlphaFoldDB" id="A0A1R4GY42"/>
<organism evidence="1 2">
    <name type="scientific">Psychrobacter piechaudii</name>
    <dbReference type="NCBI Taxonomy" id="1945521"/>
    <lineage>
        <taxon>Bacteria</taxon>
        <taxon>Pseudomonadati</taxon>
        <taxon>Pseudomonadota</taxon>
        <taxon>Gammaproteobacteria</taxon>
        <taxon>Moraxellales</taxon>
        <taxon>Moraxellaceae</taxon>
        <taxon>Psychrobacter</taxon>
    </lineage>
</organism>
<dbReference type="Proteomes" id="UP000188357">
    <property type="component" value="Unassembled WGS sequence"/>
</dbReference>
<dbReference type="RefSeq" id="WP_077452114.1">
    <property type="nucleotide sequence ID" value="NZ_FUGE01000267.1"/>
</dbReference>
<gene>
    <name evidence="1" type="ORF">A1232T_02332</name>
</gene>